<evidence type="ECO:0000313" key="2">
    <source>
        <dbReference type="EMBL" id="MBB6134644.1"/>
    </source>
</evidence>
<dbReference type="EMBL" id="JACHBX010000003">
    <property type="protein sequence ID" value="MBB6134644.1"/>
    <property type="molecule type" value="Genomic_DNA"/>
</dbReference>
<comment type="similarity">
    <text evidence="1">Belongs to the cytochrome P450 family.</text>
</comment>
<dbReference type="InterPro" id="IPR050121">
    <property type="entry name" value="Cytochrome_P450_monoxygenase"/>
</dbReference>
<comment type="caution">
    <text evidence="2">The sequence shown here is derived from an EMBL/GenBank/DDBJ whole genome shotgun (WGS) entry which is preliminary data.</text>
</comment>
<dbReference type="GO" id="GO:0005506">
    <property type="term" value="F:iron ion binding"/>
    <property type="evidence" value="ECO:0007669"/>
    <property type="project" value="InterPro"/>
</dbReference>
<keyword evidence="3" id="KW-1185">Reference proteome</keyword>
<dbReference type="GO" id="GO:0020037">
    <property type="term" value="F:heme binding"/>
    <property type="evidence" value="ECO:0007669"/>
    <property type="project" value="InterPro"/>
</dbReference>
<dbReference type="RefSeq" id="WP_183555328.1">
    <property type="nucleotide sequence ID" value="NZ_JACHBX010000003.1"/>
</dbReference>
<accession>A0A7W9X1F5</accession>
<dbReference type="Gene3D" id="1.10.630.10">
    <property type="entry name" value="Cytochrome P450"/>
    <property type="match status" value="1"/>
</dbReference>
<dbReference type="AlphaFoldDB" id="A0A7W9X1F5"/>
<proteinExistence type="inferred from homology"/>
<dbReference type="SUPFAM" id="SSF48264">
    <property type="entry name" value="Cytochrome P450"/>
    <property type="match status" value="1"/>
</dbReference>
<protein>
    <submittedName>
        <fullName evidence="2">Cytochrome P450</fullName>
    </submittedName>
</protein>
<evidence type="ECO:0000313" key="3">
    <source>
        <dbReference type="Proteomes" id="UP000540787"/>
    </source>
</evidence>
<reference evidence="2 3" key="1">
    <citation type="submission" date="2020-08" db="EMBL/GenBank/DDBJ databases">
        <title>The Agave Microbiome: Exploring the role of microbial communities in plant adaptations to desert environments.</title>
        <authorList>
            <person name="Partida-Martinez L.P."/>
        </authorList>
    </citation>
    <scope>NUCLEOTIDE SEQUENCE [LARGE SCALE GENOMIC DNA]</scope>
    <source>
        <strain evidence="2 3">AT3.2</strain>
    </source>
</reference>
<dbReference type="InterPro" id="IPR001128">
    <property type="entry name" value="Cyt_P450"/>
</dbReference>
<dbReference type="Proteomes" id="UP000540787">
    <property type="component" value="Unassembled WGS sequence"/>
</dbReference>
<dbReference type="PANTHER" id="PTHR24305:SF166">
    <property type="entry name" value="CYTOCHROME P450 12A4, MITOCHONDRIAL-RELATED"/>
    <property type="match status" value="1"/>
</dbReference>
<sequence length="493" mass="54503">MNKRNRILLLAGALGLAGGLVATRLMTRSRGAVDVREGELPTAGVLDTLALAVDVLAPTFAKGVIIRRPAVVALAERLELDRRAIGRMQKLRNKYGSGPLMLPLPIRKQAVILTPEHARRVLDESPEPFSAASSEKRAALSHFEPHGSLISQCPERTARRRFNEDVLEHERAVHHMVDKFLPVVDDEAGRLLAKARTQGELDWDTFNAGWTRMVRRVVFGDAAAGDQTISDMIIELRKAANWAFMHPKKTGLRSRFLARIQSYLDRAEPGSLAAVAASVPQSGDTMANHQVPQWLFAFDAAGMATFRALALLAAHPDQAARARAELRSHPGIDRQYLPFLRSTVLESLRLWPTTPAILRQSTRATQWEGGTMPEGTGILLFTPFFHRDDGRMDCADRFAPELWLKDDKVRDVQDRDWPLVPFSSGPVMCPARNLVLMLTSVMLGALIGEDDGIHRLTPSQQGRLDPARLPGTLDNYSLRFVVGAHNDAGTTGW</sequence>
<name>A0A7W9X1F5_9BURK</name>
<gene>
    <name evidence="2" type="ORF">HD842_002802</name>
</gene>
<dbReference type="GO" id="GO:0004497">
    <property type="term" value="F:monooxygenase activity"/>
    <property type="evidence" value="ECO:0007669"/>
    <property type="project" value="InterPro"/>
</dbReference>
<dbReference type="Pfam" id="PF00067">
    <property type="entry name" value="p450"/>
    <property type="match status" value="1"/>
</dbReference>
<evidence type="ECO:0000256" key="1">
    <source>
        <dbReference type="ARBA" id="ARBA00010617"/>
    </source>
</evidence>
<dbReference type="PANTHER" id="PTHR24305">
    <property type="entry name" value="CYTOCHROME P450"/>
    <property type="match status" value="1"/>
</dbReference>
<dbReference type="GO" id="GO:0016705">
    <property type="term" value="F:oxidoreductase activity, acting on paired donors, with incorporation or reduction of molecular oxygen"/>
    <property type="evidence" value="ECO:0007669"/>
    <property type="project" value="InterPro"/>
</dbReference>
<organism evidence="2 3">
    <name type="scientific">Massilia aurea</name>
    <dbReference type="NCBI Taxonomy" id="373040"/>
    <lineage>
        <taxon>Bacteria</taxon>
        <taxon>Pseudomonadati</taxon>
        <taxon>Pseudomonadota</taxon>
        <taxon>Betaproteobacteria</taxon>
        <taxon>Burkholderiales</taxon>
        <taxon>Oxalobacteraceae</taxon>
        <taxon>Telluria group</taxon>
        <taxon>Massilia</taxon>
    </lineage>
</organism>
<dbReference type="InterPro" id="IPR036396">
    <property type="entry name" value="Cyt_P450_sf"/>
</dbReference>